<keyword evidence="2" id="KW-0645">Protease</keyword>
<reference evidence="3" key="1">
    <citation type="journal article" date="2019" name="Int. J. Syst. Evol. Microbiol.">
        <title>The Global Catalogue of Microorganisms (GCM) 10K type strain sequencing project: providing services to taxonomists for standard genome sequencing and annotation.</title>
        <authorList>
            <consortium name="The Broad Institute Genomics Platform"/>
            <consortium name="The Broad Institute Genome Sequencing Center for Infectious Disease"/>
            <person name="Wu L."/>
            <person name="Ma J."/>
        </authorList>
    </citation>
    <scope>NUCLEOTIDE SEQUENCE [LARGE SCALE GENOMIC DNA]</scope>
    <source>
        <strain evidence="3">CGMCC 4.7426</strain>
    </source>
</reference>
<dbReference type="Pfam" id="PF10026">
    <property type="entry name" value="DUF2268"/>
    <property type="match status" value="1"/>
</dbReference>
<evidence type="ECO:0000313" key="3">
    <source>
        <dbReference type="Proteomes" id="UP001595989"/>
    </source>
</evidence>
<feature type="domain" description="DUF2268" evidence="1">
    <location>
        <begin position="23"/>
        <end position="213"/>
    </location>
</feature>
<dbReference type="EMBL" id="JBHSFU010000015">
    <property type="protein sequence ID" value="MFC4560214.1"/>
    <property type="molecule type" value="Genomic_DNA"/>
</dbReference>
<organism evidence="2 3">
    <name type="scientific">Virgibacillus kekensis</name>
    <dbReference type="NCBI Taxonomy" id="202261"/>
    <lineage>
        <taxon>Bacteria</taxon>
        <taxon>Bacillati</taxon>
        <taxon>Bacillota</taxon>
        <taxon>Bacilli</taxon>
        <taxon>Bacillales</taxon>
        <taxon>Bacillaceae</taxon>
        <taxon>Virgibacillus</taxon>
    </lineage>
</organism>
<keyword evidence="2" id="KW-0378">Hydrolase</keyword>
<name>A0ABV9DPB3_9BACI</name>
<keyword evidence="3" id="KW-1185">Reference proteome</keyword>
<dbReference type="GO" id="GO:0008233">
    <property type="term" value="F:peptidase activity"/>
    <property type="evidence" value="ECO:0007669"/>
    <property type="project" value="UniProtKB-KW"/>
</dbReference>
<dbReference type="RefSeq" id="WP_390299916.1">
    <property type="nucleotide sequence ID" value="NZ_JBHSFU010000015.1"/>
</dbReference>
<protein>
    <submittedName>
        <fullName evidence="2">DUF2268 domain-containing putative Zn-dependent protease</fullName>
    </submittedName>
</protein>
<dbReference type="InterPro" id="IPR018728">
    <property type="entry name" value="DUF2268"/>
</dbReference>
<dbReference type="GO" id="GO:0006508">
    <property type="term" value="P:proteolysis"/>
    <property type="evidence" value="ECO:0007669"/>
    <property type="project" value="UniProtKB-KW"/>
</dbReference>
<evidence type="ECO:0000313" key="2">
    <source>
        <dbReference type="EMBL" id="MFC4560214.1"/>
    </source>
</evidence>
<sequence length="222" mass="25944">MKFKDFEEEEALSYQWDTDKVKNIIEDTVLEVRELLSLGNLNITVVPALSFPWLENHDRSIWTNGFTNSPNCIQIAIPPTPDEDFLKYMIAHELHHASPINPIYNLTDETFTLGEWFKMEGTAEFFSLSLYKDKRWWKSDFTKTVEKEYWSKVQDKFAITDDSEMGKFCFGDLDNGIPYMAGYAFAYEMVKKYVEKHPIDNYEKLYSVGASDLVDTYSSRII</sequence>
<comment type="caution">
    <text evidence="2">The sequence shown here is derived from an EMBL/GenBank/DDBJ whole genome shotgun (WGS) entry which is preliminary data.</text>
</comment>
<gene>
    <name evidence="2" type="ORF">ACFO3D_18825</name>
</gene>
<proteinExistence type="predicted"/>
<dbReference type="Proteomes" id="UP001595989">
    <property type="component" value="Unassembled WGS sequence"/>
</dbReference>
<evidence type="ECO:0000259" key="1">
    <source>
        <dbReference type="Pfam" id="PF10026"/>
    </source>
</evidence>
<accession>A0ABV9DPB3</accession>